<accession>A0A917DLQ8</accession>
<keyword evidence="2" id="KW-1185">Reference proteome</keyword>
<protein>
    <submittedName>
        <fullName evidence="1">Uncharacterized protein</fullName>
    </submittedName>
</protein>
<dbReference type="EMBL" id="BMHP01000001">
    <property type="protein sequence ID" value="GGD46650.1"/>
    <property type="molecule type" value="Genomic_DNA"/>
</dbReference>
<reference evidence="1" key="1">
    <citation type="journal article" date="2014" name="Int. J. Syst. Evol. Microbiol.">
        <title>Complete genome sequence of Corynebacterium casei LMG S-19264T (=DSM 44701T), isolated from a smear-ripened cheese.</title>
        <authorList>
            <consortium name="US DOE Joint Genome Institute (JGI-PGF)"/>
            <person name="Walter F."/>
            <person name="Albersmeier A."/>
            <person name="Kalinowski J."/>
            <person name="Ruckert C."/>
        </authorList>
    </citation>
    <scope>NUCLEOTIDE SEQUENCE</scope>
    <source>
        <strain evidence="1">CGMCC 1.15178</strain>
    </source>
</reference>
<evidence type="ECO:0000313" key="1">
    <source>
        <dbReference type="EMBL" id="GGD46650.1"/>
    </source>
</evidence>
<evidence type="ECO:0000313" key="2">
    <source>
        <dbReference type="Proteomes" id="UP000612456"/>
    </source>
</evidence>
<gene>
    <name evidence="1" type="ORF">GCM10010911_00160</name>
</gene>
<dbReference type="Proteomes" id="UP000612456">
    <property type="component" value="Unassembled WGS sequence"/>
</dbReference>
<dbReference type="AlphaFoldDB" id="A0A917DLQ8"/>
<proteinExistence type="predicted"/>
<reference evidence="1" key="2">
    <citation type="submission" date="2020-09" db="EMBL/GenBank/DDBJ databases">
        <authorList>
            <person name="Sun Q."/>
            <person name="Zhou Y."/>
        </authorList>
    </citation>
    <scope>NUCLEOTIDE SEQUENCE</scope>
    <source>
        <strain evidence="1">CGMCC 1.15178</strain>
    </source>
</reference>
<name>A0A917DLQ8_9BACL</name>
<organism evidence="1 2">
    <name type="scientific">Paenibacillus nasutitermitis</name>
    <dbReference type="NCBI Taxonomy" id="1652958"/>
    <lineage>
        <taxon>Bacteria</taxon>
        <taxon>Bacillati</taxon>
        <taxon>Bacillota</taxon>
        <taxon>Bacilli</taxon>
        <taxon>Bacillales</taxon>
        <taxon>Paenibacillaceae</taxon>
        <taxon>Paenibacillus</taxon>
    </lineage>
</organism>
<comment type="caution">
    <text evidence="1">The sequence shown here is derived from an EMBL/GenBank/DDBJ whole genome shotgun (WGS) entry which is preliminary data.</text>
</comment>
<sequence length="62" mass="7210">MSPALFFFCADFPGGQNEPASFQIHLDMLFYPWILERQVPEETEAELLWEIGKSKSLLERCC</sequence>